<evidence type="ECO:0000313" key="1">
    <source>
        <dbReference type="EMBL" id="HIU34602.1"/>
    </source>
</evidence>
<reference evidence="1" key="2">
    <citation type="journal article" date="2021" name="PeerJ">
        <title>Extensive microbial diversity within the chicken gut microbiome revealed by metagenomics and culture.</title>
        <authorList>
            <person name="Gilroy R."/>
            <person name="Ravi A."/>
            <person name="Getino M."/>
            <person name="Pursley I."/>
            <person name="Horton D.L."/>
            <person name="Alikhan N.F."/>
            <person name="Baker D."/>
            <person name="Gharbi K."/>
            <person name="Hall N."/>
            <person name="Watson M."/>
            <person name="Adriaenssens E.M."/>
            <person name="Foster-Nyarko E."/>
            <person name="Jarju S."/>
            <person name="Secka A."/>
            <person name="Antonio M."/>
            <person name="Oren A."/>
            <person name="Chaudhuri R.R."/>
            <person name="La Ragione R."/>
            <person name="Hildebrand F."/>
            <person name="Pallen M.J."/>
        </authorList>
    </citation>
    <scope>NUCLEOTIDE SEQUENCE</scope>
    <source>
        <strain evidence="1">ChiHcec3-11533</strain>
    </source>
</reference>
<comment type="caution">
    <text evidence="1">The sequence shown here is derived from an EMBL/GenBank/DDBJ whole genome shotgun (WGS) entry which is preliminary data.</text>
</comment>
<dbReference type="InterPro" id="IPR010992">
    <property type="entry name" value="IHF-like_DNA-bd_dom_sf"/>
</dbReference>
<protein>
    <submittedName>
        <fullName evidence="1">HU family DNA-binding protein</fullName>
    </submittedName>
</protein>
<feature type="non-terminal residue" evidence="1">
    <location>
        <position position="1"/>
    </location>
</feature>
<dbReference type="Gene3D" id="4.10.520.10">
    <property type="entry name" value="IHF-like DNA-binding proteins"/>
    <property type="match status" value="1"/>
</dbReference>
<dbReference type="Proteomes" id="UP000824072">
    <property type="component" value="Unassembled WGS sequence"/>
</dbReference>
<gene>
    <name evidence="1" type="ORF">IAB02_08565</name>
</gene>
<accession>A0A9D1LDE0</accession>
<dbReference type="GO" id="GO:0003677">
    <property type="term" value="F:DNA binding"/>
    <property type="evidence" value="ECO:0007669"/>
    <property type="project" value="UniProtKB-KW"/>
</dbReference>
<organism evidence="1 2">
    <name type="scientific">Candidatus Pullichristensenella excrementigallinarum</name>
    <dbReference type="NCBI Taxonomy" id="2840907"/>
    <lineage>
        <taxon>Bacteria</taxon>
        <taxon>Bacillati</taxon>
        <taxon>Bacillota</taxon>
        <taxon>Clostridia</taxon>
        <taxon>Candidatus Pullichristensenella</taxon>
    </lineage>
</organism>
<evidence type="ECO:0000313" key="2">
    <source>
        <dbReference type="Proteomes" id="UP000824072"/>
    </source>
</evidence>
<dbReference type="GO" id="GO:0030527">
    <property type="term" value="F:structural constituent of chromatin"/>
    <property type="evidence" value="ECO:0007669"/>
    <property type="project" value="InterPro"/>
</dbReference>
<dbReference type="AlphaFoldDB" id="A0A9D1LDE0"/>
<dbReference type="EMBL" id="DVMU01000188">
    <property type="protein sequence ID" value="HIU34602.1"/>
    <property type="molecule type" value="Genomic_DNA"/>
</dbReference>
<dbReference type="PRINTS" id="PR01727">
    <property type="entry name" value="DNABINDINGHU"/>
</dbReference>
<dbReference type="SUPFAM" id="SSF47729">
    <property type="entry name" value="IHF-like DNA-binding proteins"/>
    <property type="match status" value="1"/>
</dbReference>
<dbReference type="Pfam" id="PF00216">
    <property type="entry name" value="Bac_DNA_binding"/>
    <property type="match status" value="1"/>
</dbReference>
<name>A0A9D1LDE0_9FIRM</name>
<reference evidence="1" key="1">
    <citation type="submission" date="2020-10" db="EMBL/GenBank/DDBJ databases">
        <authorList>
            <person name="Gilroy R."/>
        </authorList>
    </citation>
    <scope>NUCLEOTIDE SEQUENCE</scope>
    <source>
        <strain evidence="1">ChiHcec3-11533</strain>
    </source>
</reference>
<sequence>EIKERSARTGRNPSTGETIEIPASKIPAFKPGKVLREEF</sequence>
<proteinExistence type="predicted"/>
<keyword evidence="1" id="KW-0238">DNA-binding</keyword>
<dbReference type="InterPro" id="IPR000119">
    <property type="entry name" value="Hist_DNA-bd"/>
</dbReference>